<dbReference type="PANTHER" id="PTHR11021:SF0">
    <property type="entry name" value="SMALL NUCLEAR RIBONUCLEOPROTEIN F"/>
    <property type="match status" value="1"/>
</dbReference>
<dbReference type="SMART" id="SM00651">
    <property type="entry name" value="Sm"/>
    <property type="match status" value="1"/>
</dbReference>
<dbReference type="AlphaFoldDB" id="A0A8S2D337"/>
<keyword evidence="7" id="KW-0539">Nucleus</keyword>
<feature type="domain" description="Sm" evidence="10">
    <location>
        <begin position="16"/>
        <end position="88"/>
    </location>
</feature>
<dbReference type="InterPro" id="IPR016487">
    <property type="entry name" value="Lsm6/sSmF"/>
</dbReference>
<proteinExistence type="inferred from homology"/>
<organism evidence="11 13">
    <name type="scientific">Didymodactylos carnosus</name>
    <dbReference type="NCBI Taxonomy" id="1234261"/>
    <lineage>
        <taxon>Eukaryota</taxon>
        <taxon>Metazoa</taxon>
        <taxon>Spiralia</taxon>
        <taxon>Gnathifera</taxon>
        <taxon>Rotifera</taxon>
        <taxon>Eurotatoria</taxon>
        <taxon>Bdelloidea</taxon>
        <taxon>Philodinida</taxon>
        <taxon>Philodinidae</taxon>
        <taxon>Didymodactylos</taxon>
    </lineage>
</organism>
<keyword evidence="6" id="KW-0508">mRNA splicing</keyword>
<gene>
    <name evidence="11" type="ORF">OVA965_LOCUS6131</name>
    <name evidence="12" type="ORF">TMI583_LOCUS6127</name>
</gene>
<dbReference type="CDD" id="cd01722">
    <property type="entry name" value="Sm_F"/>
    <property type="match status" value="1"/>
</dbReference>
<keyword evidence="3" id="KW-0507">mRNA processing</keyword>
<dbReference type="Proteomes" id="UP000682733">
    <property type="component" value="Unassembled WGS sequence"/>
</dbReference>
<dbReference type="GO" id="GO:0071013">
    <property type="term" value="C:catalytic step 2 spliceosome"/>
    <property type="evidence" value="ECO:0007669"/>
    <property type="project" value="TreeGrafter"/>
</dbReference>
<dbReference type="EMBL" id="CAJNOK010001804">
    <property type="protein sequence ID" value="CAF0830763.1"/>
    <property type="molecule type" value="Genomic_DNA"/>
</dbReference>
<dbReference type="SUPFAM" id="SSF50182">
    <property type="entry name" value="Sm-like ribonucleoproteins"/>
    <property type="match status" value="1"/>
</dbReference>
<dbReference type="InterPro" id="IPR034100">
    <property type="entry name" value="Sm_F"/>
</dbReference>
<protein>
    <recommendedName>
        <fullName evidence="9">Sm protein F</fullName>
    </recommendedName>
</protein>
<evidence type="ECO:0000313" key="12">
    <source>
        <dbReference type="EMBL" id="CAF3615263.1"/>
    </source>
</evidence>
<dbReference type="Proteomes" id="UP000677228">
    <property type="component" value="Unassembled WGS sequence"/>
</dbReference>
<evidence type="ECO:0000256" key="2">
    <source>
        <dbReference type="ARBA" id="ARBA00007927"/>
    </source>
</evidence>
<evidence type="ECO:0000256" key="6">
    <source>
        <dbReference type="ARBA" id="ARBA00023187"/>
    </source>
</evidence>
<dbReference type="PANTHER" id="PTHR11021">
    <property type="entry name" value="SMALL NUCLEAR RIBONUCLEOPROTEIN F SNRNP-F"/>
    <property type="match status" value="1"/>
</dbReference>
<evidence type="ECO:0000259" key="10">
    <source>
        <dbReference type="PROSITE" id="PS52002"/>
    </source>
</evidence>
<dbReference type="GO" id="GO:0034715">
    <property type="term" value="C:pICln-Sm protein complex"/>
    <property type="evidence" value="ECO:0007669"/>
    <property type="project" value="TreeGrafter"/>
</dbReference>
<dbReference type="PROSITE" id="PS52002">
    <property type="entry name" value="SM"/>
    <property type="match status" value="1"/>
</dbReference>
<dbReference type="Gene3D" id="2.30.30.100">
    <property type="match status" value="1"/>
</dbReference>
<dbReference type="Pfam" id="PF01423">
    <property type="entry name" value="LSM"/>
    <property type="match status" value="1"/>
</dbReference>
<dbReference type="PIRSF" id="PIRSF006609">
    <property type="entry name" value="snRNP_SmF"/>
    <property type="match status" value="1"/>
</dbReference>
<dbReference type="GO" id="GO:0003723">
    <property type="term" value="F:RNA binding"/>
    <property type="evidence" value="ECO:0007669"/>
    <property type="project" value="UniProtKB-KW"/>
</dbReference>
<dbReference type="InterPro" id="IPR001163">
    <property type="entry name" value="Sm_dom_euk/arc"/>
</dbReference>
<keyword evidence="4" id="KW-0747">Spliceosome</keyword>
<name>A0A8S2D337_9BILA</name>
<reference evidence="11" key="1">
    <citation type="submission" date="2021-02" db="EMBL/GenBank/DDBJ databases">
        <authorList>
            <person name="Nowell W R."/>
        </authorList>
    </citation>
    <scope>NUCLEOTIDE SEQUENCE</scope>
</reference>
<evidence type="ECO:0000256" key="4">
    <source>
        <dbReference type="ARBA" id="ARBA00022728"/>
    </source>
</evidence>
<evidence type="ECO:0000256" key="5">
    <source>
        <dbReference type="ARBA" id="ARBA00022884"/>
    </source>
</evidence>
<dbReference type="InterPro" id="IPR010920">
    <property type="entry name" value="LSM_dom_sf"/>
</dbReference>
<accession>A0A8S2D337</accession>
<evidence type="ECO:0000256" key="9">
    <source>
        <dbReference type="ARBA" id="ARBA00030144"/>
    </source>
</evidence>
<evidence type="ECO:0000313" key="11">
    <source>
        <dbReference type="EMBL" id="CAF0830763.1"/>
    </source>
</evidence>
<dbReference type="InterPro" id="IPR047575">
    <property type="entry name" value="Sm"/>
</dbReference>
<evidence type="ECO:0000256" key="8">
    <source>
        <dbReference type="ARBA" id="ARBA00023274"/>
    </source>
</evidence>
<comment type="caution">
    <text evidence="11">The sequence shown here is derived from an EMBL/GenBank/DDBJ whole genome shotgun (WGS) entry which is preliminary data.</text>
</comment>
<dbReference type="GO" id="GO:0005685">
    <property type="term" value="C:U1 snRNP"/>
    <property type="evidence" value="ECO:0007669"/>
    <property type="project" value="TreeGrafter"/>
</dbReference>
<sequence>SEMTTTGVSQMKTPLNPRPYINELVGKKILVRLKWGMEYRGVLVSVDQYMNVQLGNAVEYIDDQNKGPLGEIMIRCNNILYIHGMDEDEEDDNNDMQ</sequence>
<dbReference type="EMBL" id="CAJOBA010001804">
    <property type="protein sequence ID" value="CAF3615263.1"/>
    <property type="molecule type" value="Genomic_DNA"/>
</dbReference>
<evidence type="ECO:0000256" key="1">
    <source>
        <dbReference type="ARBA" id="ARBA00004123"/>
    </source>
</evidence>
<comment type="subcellular location">
    <subcellularLocation>
        <location evidence="1">Nucleus</location>
    </subcellularLocation>
</comment>
<evidence type="ECO:0000313" key="13">
    <source>
        <dbReference type="Proteomes" id="UP000677228"/>
    </source>
</evidence>
<evidence type="ECO:0000256" key="3">
    <source>
        <dbReference type="ARBA" id="ARBA00022664"/>
    </source>
</evidence>
<dbReference type="GO" id="GO:0000398">
    <property type="term" value="P:mRNA splicing, via spliceosome"/>
    <property type="evidence" value="ECO:0007669"/>
    <property type="project" value="InterPro"/>
</dbReference>
<evidence type="ECO:0000256" key="7">
    <source>
        <dbReference type="ARBA" id="ARBA00023242"/>
    </source>
</evidence>
<keyword evidence="5" id="KW-0694">RNA-binding</keyword>
<feature type="non-terminal residue" evidence="11">
    <location>
        <position position="1"/>
    </location>
</feature>
<comment type="similarity">
    <text evidence="2">Belongs to the snRNP Sm proteins family. SmF/LSm6 subfamily.</text>
</comment>
<keyword evidence="8" id="KW-0687">Ribonucleoprotein</keyword>